<dbReference type="InterPro" id="IPR006467">
    <property type="entry name" value="MiaB-like_bact"/>
</dbReference>
<dbReference type="RefSeq" id="WP_115361985.1">
    <property type="nucleotide sequence ID" value="NZ_QDKL01000002.1"/>
</dbReference>
<dbReference type="InterPro" id="IPR005839">
    <property type="entry name" value="Methylthiotransferase"/>
</dbReference>
<dbReference type="PANTHER" id="PTHR11918:SF45">
    <property type="entry name" value="THREONYLCARBAMOYLADENOSINE TRNA METHYLTHIOTRANSFERASE"/>
    <property type="match status" value="1"/>
</dbReference>
<dbReference type="SUPFAM" id="SSF102114">
    <property type="entry name" value="Radical SAM enzymes"/>
    <property type="match status" value="1"/>
</dbReference>
<gene>
    <name evidence="15" type="primary">mtaB</name>
    <name evidence="15" type="ORF">DAY19_10025</name>
</gene>
<evidence type="ECO:0000259" key="12">
    <source>
        <dbReference type="PROSITE" id="PS50926"/>
    </source>
</evidence>
<dbReference type="Gene3D" id="3.80.30.20">
    <property type="entry name" value="tm_1862 like domain"/>
    <property type="match status" value="1"/>
</dbReference>
<dbReference type="InterPro" id="IPR007197">
    <property type="entry name" value="rSAM"/>
</dbReference>
<evidence type="ECO:0000313" key="15">
    <source>
        <dbReference type="EMBL" id="RZF22012.1"/>
    </source>
</evidence>
<evidence type="ECO:0000256" key="6">
    <source>
        <dbReference type="ARBA" id="ARBA00022691"/>
    </source>
</evidence>
<keyword evidence="8" id="KW-0408">Iron</keyword>
<feature type="domain" description="TRAM" evidence="12">
    <location>
        <begin position="376"/>
        <end position="436"/>
    </location>
</feature>
<feature type="domain" description="Radical SAM core" evidence="14">
    <location>
        <begin position="145"/>
        <end position="375"/>
    </location>
</feature>
<evidence type="ECO:0000256" key="5">
    <source>
        <dbReference type="ARBA" id="ARBA00022679"/>
    </source>
</evidence>
<dbReference type="InterPro" id="IPR013848">
    <property type="entry name" value="Methylthiotransferase_N"/>
</dbReference>
<proteinExistence type="predicted"/>
<keyword evidence="16" id="KW-1185">Reference proteome</keyword>
<dbReference type="InterPro" id="IPR038135">
    <property type="entry name" value="Methylthiotransferase_N_sf"/>
</dbReference>
<keyword evidence="7" id="KW-0479">Metal-binding</keyword>
<dbReference type="PANTHER" id="PTHR11918">
    <property type="entry name" value="RADICAL SAM PROTEINS"/>
    <property type="match status" value="1"/>
</dbReference>
<protein>
    <recommendedName>
        <fullName evidence="3">tRNA (N(6)-L-threonylcarbamoyladenosine(37)-C(2))-methylthiotransferase</fullName>
        <ecNumber evidence="3">2.8.4.5</ecNumber>
    </recommendedName>
    <alternativeName>
        <fullName evidence="10">tRNA-t(6)A37 methylthiotransferase</fullName>
    </alternativeName>
</protein>
<comment type="catalytic activity">
    <reaction evidence="11">
        <text>N(6)-L-threonylcarbamoyladenosine(37) in tRNA + (sulfur carrier)-SH + AH2 + 2 S-adenosyl-L-methionine = 2-methylsulfanyl-N(6)-L-threonylcarbamoyladenosine(37) in tRNA + (sulfur carrier)-H + 5'-deoxyadenosine + L-methionine + A + S-adenosyl-L-homocysteine + 2 H(+)</text>
        <dbReference type="Rhea" id="RHEA:37075"/>
        <dbReference type="Rhea" id="RHEA-COMP:10163"/>
        <dbReference type="Rhea" id="RHEA-COMP:11092"/>
        <dbReference type="Rhea" id="RHEA-COMP:14737"/>
        <dbReference type="Rhea" id="RHEA-COMP:14739"/>
        <dbReference type="ChEBI" id="CHEBI:13193"/>
        <dbReference type="ChEBI" id="CHEBI:15378"/>
        <dbReference type="ChEBI" id="CHEBI:17319"/>
        <dbReference type="ChEBI" id="CHEBI:17499"/>
        <dbReference type="ChEBI" id="CHEBI:29917"/>
        <dbReference type="ChEBI" id="CHEBI:57844"/>
        <dbReference type="ChEBI" id="CHEBI:57856"/>
        <dbReference type="ChEBI" id="CHEBI:59789"/>
        <dbReference type="ChEBI" id="CHEBI:64428"/>
        <dbReference type="ChEBI" id="CHEBI:74418"/>
        <dbReference type="ChEBI" id="CHEBI:74420"/>
        <dbReference type="EC" id="2.8.4.5"/>
    </reaction>
</comment>
<dbReference type="PROSITE" id="PS51918">
    <property type="entry name" value="RADICAL_SAM"/>
    <property type="match status" value="1"/>
</dbReference>
<evidence type="ECO:0000259" key="13">
    <source>
        <dbReference type="PROSITE" id="PS51449"/>
    </source>
</evidence>
<dbReference type="PROSITE" id="PS01278">
    <property type="entry name" value="MTTASE_RADICAL"/>
    <property type="match status" value="1"/>
</dbReference>
<comment type="function">
    <text evidence="2">Catalyzes the methylthiolation of N6-threonylcarbamoyladenosine (t(6)A), leading to the formation of 2-methylthio-N6-threonylcarbamoyladenosine (ms(2)t(6)A) at position 37 in tRNAs that read codons beginning with adenine.</text>
</comment>
<organism evidence="15 16">
    <name type="scientific">Halobacteriovorax vibrionivorans</name>
    <dbReference type="NCBI Taxonomy" id="2152716"/>
    <lineage>
        <taxon>Bacteria</taxon>
        <taxon>Pseudomonadati</taxon>
        <taxon>Bdellovibrionota</taxon>
        <taxon>Bacteriovoracia</taxon>
        <taxon>Bacteriovoracales</taxon>
        <taxon>Halobacteriovoraceae</taxon>
        <taxon>Halobacteriovorax</taxon>
    </lineage>
</organism>
<dbReference type="InterPro" id="IPR023404">
    <property type="entry name" value="rSAM_horseshoe"/>
</dbReference>
<sequence length="436" mass="49010">MTTEVNSTDNNSQKKVAFHTLGCRLNFSETGTISQGFVERGYEVVEFGDSADVTFINTCTVTDGADSTCRNLIRKAHRASPDGKIVVAGCYAQMDAPRIAKMTGVDLVLGTSEKYKVFDYLSEDETDTIHIDKSKDFFGAATSKEEGHTRAFLKIQDGCNYVCSFCIIPFARGRSKAVSIAQAIEEAKSVIAQGFKEIVLTGVNIGEYETTSGEKLLDLLKELNALEGLERIRLGSVEPNTITDELLDYMASSPKFLDHFHVPMQSGNDEILTKMKRKYLVEDYRRIINKIIERFPNAGIGADVICGFPGETDEQFQDTFNLLKELPITHFHVFPYSKRKNTVAARMEDHIQHPVKKSRVKTLMMLGDAKLNMFSEDFIGETSNVLFEKKDKNGLWEGYTSNFIRVKVSHDGDLKNQIHQVQLKEFKDNKVFAELL</sequence>
<reference evidence="16" key="1">
    <citation type="journal article" date="2019" name="Int. J. Syst. Evol. Microbiol.">
        <title>Halobacteriovorax valvorus sp. nov., a novel prokaryotic predator isolated from coastal seawater of China.</title>
        <authorList>
            <person name="Chen M.-X."/>
        </authorList>
    </citation>
    <scope>NUCLEOTIDE SEQUENCE [LARGE SCALE GENOMIC DNA]</scope>
    <source>
        <strain evidence="16">BL9</strain>
    </source>
</reference>
<evidence type="ECO:0000256" key="11">
    <source>
        <dbReference type="ARBA" id="ARBA00051661"/>
    </source>
</evidence>
<dbReference type="SFLD" id="SFLDG01082">
    <property type="entry name" value="B12-binding_domain_containing"/>
    <property type="match status" value="1"/>
</dbReference>
<dbReference type="EMBL" id="QDKL01000002">
    <property type="protein sequence ID" value="RZF22012.1"/>
    <property type="molecule type" value="Genomic_DNA"/>
</dbReference>
<evidence type="ECO:0000313" key="16">
    <source>
        <dbReference type="Proteomes" id="UP000443582"/>
    </source>
</evidence>
<dbReference type="Pfam" id="PF04055">
    <property type="entry name" value="Radical_SAM"/>
    <property type="match status" value="1"/>
</dbReference>
<evidence type="ECO:0000256" key="10">
    <source>
        <dbReference type="ARBA" id="ARBA00031213"/>
    </source>
</evidence>
<keyword evidence="5" id="KW-0808">Transferase</keyword>
<dbReference type="InterPro" id="IPR058240">
    <property type="entry name" value="rSAM_sf"/>
</dbReference>
<keyword evidence="6" id="KW-0949">S-adenosyl-L-methionine</keyword>
<dbReference type="SMART" id="SM00729">
    <property type="entry name" value="Elp3"/>
    <property type="match status" value="1"/>
</dbReference>
<feature type="domain" description="MTTase N-terminal" evidence="13">
    <location>
        <begin position="14"/>
        <end position="126"/>
    </location>
</feature>
<dbReference type="InterPro" id="IPR002792">
    <property type="entry name" value="TRAM_dom"/>
</dbReference>
<dbReference type="PROSITE" id="PS51449">
    <property type="entry name" value="MTTASE_N"/>
    <property type="match status" value="1"/>
</dbReference>
<dbReference type="InterPro" id="IPR020612">
    <property type="entry name" value="Methylthiotransferase_CS"/>
</dbReference>
<dbReference type="EC" id="2.8.4.5" evidence="3"/>
<accession>A0ABY0IL36</accession>
<keyword evidence="4" id="KW-0004">4Fe-4S</keyword>
<dbReference type="SFLD" id="SFLDG01061">
    <property type="entry name" value="methylthiotransferase"/>
    <property type="match status" value="1"/>
</dbReference>
<dbReference type="SFLD" id="SFLDS00029">
    <property type="entry name" value="Radical_SAM"/>
    <property type="match status" value="1"/>
</dbReference>
<evidence type="ECO:0000256" key="8">
    <source>
        <dbReference type="ARBA" id="ARBA00023004"/>
    </source>
</evidence>
<dbReference type="Pfam" id="PF00919">
    <property type="entry name" value="UPF0004"/>
    <property type="match status" value="1"/>
</dbReference>
<evidence type="ECO:0000256" key="2">
    <source>
        <dbReference type="ARBA" id="ARBA00002399"/>
    </source>
</evidence>
<keyword evidence="9" id="KW-0411">Iron-sulfur</keyword>
<dbReference type="Proteomes" id="UP000443582">
    <property type="component" value="Unassembled WGS sequence"/>
</dbReference>
<dbReference type="CDD" id="cd01335">
    <property type="entry name" value="Radical_SAM"/>
    <property type="match status" value="1"/>
</dbReference>
<evidence type="ECO:0000256" key="7">
    <source>
        <dbReference type="ARBA" id="ARBA00022723"/>
    </source>
</evidence>
<dbReference type="Gene3D" id="3.40.50.12160">
    <property type="entry name" value="Methylthiotransferase, N-terminal domain"/>
    <property type="match status" value="1"/>
</dbReference>
<evidence type="ECO:0000256" key="9">
    <source>
        <dbReference type="ARBA" id="ARBA00023014"/>
    </source>
</evidence>
<comment type="cofactor">
    <cofactor evidence="1">
        <name>[4Fe-4S] cluster</name>
        <dbReference type="ChEBI" id="CHEBI:49883"/>
    </cofactor>
</comment>
<evidence type="ECO:0000259" key="14">
    <source>
        <dbReference type="PROSITE" id="PS51918"/>
    </source>
</evidence>
<name>A0ABY0IL36_9BACT</name>
<dbReference type="NCBIfam" id="TIGR01579">
    <property type="entry name" value="MiaB-like-C"/>
    <property type="match status" value="1"/>
</dbReference>
<dbReference type="NCBIfam" id="TIGR00089">
    <property type="entry name" value="MiaB/RimO family radical SAM methylthiotransferase"/>
    <property type="match status" value="1"/>
</dbReference>
<evidence type="ECO:0000256" key="4">
    <source>
        <dbReference type="ARBA" id="ARBA00022485"/>
    </source>
</evidence>
<dbReference type="InterPro" id="IPR006638">
    <property type="entry name" value="Elp3/MiaA/NifB-like_rSAM"/>
</dbReference>
<comment type="caution">
    <text evidence="15">The sequence shown here is derived from an EMBL/GenBank/DDBJ whole genome shotgun (WGS) entry which is preliminary data.</text>
</comment>
<evidence type="ECO:0000256" key="1">
    <source>
        <dbReference type="ARBA" id="ARBA00001966"/>
    </source>
</evidence>
<dbReference type="PROSITE" id="PS50926">
    <property type="entry name" value="TRAM"/>
    <property type="match status" value="1"/>
</dbReference>
<evidence type="ECO:0000256" key="3">
    <source>
        <dbReference type="ARBA" id="ARBA00013273"/>
    </source>
</evidence>